<evidence type="ECO:0000256" key="3">
    <source>
        <dbReference type="ARBA" id="ARBA00038054"/>
    </source>
</evidence>
<dbReference type="GO" id="GO:0010181">
    <property type="term" value="F:FMN binding"/>
    <property type="evidence" value="ECO:0007669"/>
    <property type="project" value="InterPro"/>
</dbReference>
<dbReference type="KEGG" id="dfo:Dform_01578"/>
<dbReference type="InterPro" id="IPR052174">
    <property type="entry name" value="Flavoredoxin"/>
</dbReference>
<dbReference type="STRING" id="1839801.Dform_01578"/>
<evidence type="ECO:0000313" key="5">
    <source>
        <dbReference type="EMBL" id="APV44899.1"/>
    </source>
</evidence>
<protein>
    <submittedName>
        <fullName evidence="5">NADH-FMN oxidoreductase RutF, flavin reductase (DIM6/NTAB) family</fullName>
    </submittedName>
</protein>
<accession>A0A1P8F8V3</accession>
<gene>
    <name evidence="5" type="ORF">Dform_01578</name>
</gene>
<dbReference type="SUPFAM" id="SSF50475">
    <property type="entry name" value="FMN-binding split barrel"/>
    <property type="match status" value="1"/>
</dbReference>
<dbReference type="Proteomes" id="UP000185934">
    <property type="component" value="Chromosome"/>
</dbReference>
<feature type="domain" description="Flavin reductase like" evidence="4">
    <location>
        <begin position="10"/>
        <end position="153"/>
    </location>
</feature>
<dbReference type="Gene3D" id="2.30.110.10">
    <property type="entry name" value="Electron Transport, Fmn-binding Protein, Chain A"/>
    <property type="match status" value="1"/>
</dbReference>
<dbReference type="PANTHER" id="PTHR43567">
    <property type="entry name" value="FLAVOREDOXIN-RELATED-RELATED"/>
    <property type="match status" value="1"/>
</dbReference>
<dbReference type="RefSeq" id="WP_076004510.1">
    <property type="nucleotide sequence ID" value="NZ_CP018258.1"/>
</dbReference>
<dbReference type="GO" id="GO:0016646">
    <property type="term" value="F:oxidoreductase activity, acting on the CH-NH group of donors, NAD or NADP as acceptor"/>
    <property type="evidence" value="ECO:0007669"/>
    <property type="project" value="UniProtKB-ARBA"/>
</dbReference>
<dbReference type="OrthoDB" id="9806228at2"/>
<dbReference type="PANTHER" id="PTHR43567:SF1">
    <property type="entry name" value="FLAVOREDOXIN"/>
    <property type="match status" value="1"/>
</dbReference>
<comment type="cofactor">
    <cofactor evidence="1">
        <name>FMN</name>
        <dbReference type="ChEBI" id="CHEBI:58210"/>
    </cofactor>
</comment>
<keyword evidence="2" id="KW-0285">Flavoprotein</keyword>
<evidence type="ECO:0000313" key="6">
    <source>
        <dbReference type="Proteomes" id="UP000185934"/>
    </source>
</evidence>
<keyword evidence="6" id="KW-1185">Reference proteome</keyword>
<reference evidence="6" key="1">
    <citation type="submission" date="2016-11" db="EMBL/GenBank/DDBJ databases">
        <title>Dehalogenimonas formicexedens sp. nov., a chlorinated alkane respiring bacterium isolated from contaminated groundwater.</title>
        <authorList>
            <person name="Key T.A."/>
            <person name="Bowman K.S."/>
            <person name="Lee I."/>
            <person name="Chun J."/>
            <person name="Albuquerque L."/>
            <person name="da Costa M.S."/>
            <person name="Rainey F.A."/>
            <person name="Moe W.M."/>
        </authorList>
    </citation>
    <scope>NUCLEOTIDE SEQUENCE [LARGE SCALE GENOMIC DNA]</scope>
    <source>
        <strain evidence="6">NSZ-14</strain>
    </source>
</reference>
<sequence length="189" mass="20134">MAKLKLGPQALIYPMPTLLIGSMVAGKPNFMTAVWGGVACGEPAMVSVAIRPTRHTLKGINENKSFSVNIPNTRLVREADYCGIVSGSKADKTARCGFKIFFGQLNGAPLIESCPVNLECVVHQTVELGSHILVIGRITECHISEECLTNGKADVSKIDPIAYTTGQSQYQGLGEVIAKAFSVGNEIKG</sequence>
<dbReference type="Pfam" id="PF01613">
    <property type="entry name" value="Flavin_Reduct"/>
    <property type="match status" value="1"/>
</dbReference>
<dbReference type="SMART" id="SM00903">
    <property type="entry name" value="Flavin_Reduct"/>
    <property type="match status" value="1"/>
</dbReference>
<name>A0A1P8F8V3_9CHLR</name>
<dbReference type="InterPro" id="IPR002563">
    <property type="entry name" value="Flavin_Rdtase-like_dom"/>
</dbReference>
<dbReference type="EMBL" id="CP018258">
    <property type="protein sequence ID" value="APV44899.1"/>
    <property type="molecule type" value="Genomic_DNA"/>
</dbReference>
<comment type="similarity">
    <text evidence="3">Belongs to the flavoredoxin family.</text>
</comment>
<evidence type="ECO:0000256" key="2">
    <source>
        <dbReference type="ARBA" id="ARBA00022630"/>
    </source>
</evidence>
<evidence type="ECO:0000259" key="4">
    <source>
        <dbReference type="SMART" id="SM00903"/>
    </source>
</evidence>
<proteinExistence type="inferred from homology"/>
<organism evidence="5 6">
    <name type="scientific">Dehalogenimonas formicexedens</name>
    <dbReference type="NCBI Taxonomy" id="1839801"/>
    <lineage>
        <taxon>Bacteria</taxon>
        <taxon>Bacillati</taxon>
        <taxon>Chloroflexota</taxon>
        <taxon>Dehalococcoidia</taxon>
        <taxon>Dehalococcoidales</taxon>
        <taxon>Dehalococcoidaceae</taxon>
        <taxon>Dehalogenimonas</taxon>
    </lineage>
</organism>
<dbReference type="InterPro" id="IPR012349">
    <property type="entry name" value="Split_barrel_FMN-bd"/>
</dbReference>
<dbReference type="AlphaFoldDB" id="A0A1P8F8V3"/>
<evidence type="ECO:0000256" key="1">
    <source>
        <dbReference type="ARBA" id="ARBA00001917"/>
    </source>
</evidence>